<protein>
    <submittedName>
        <fullName evidence="3">Uncharacterized protein</fullName>
    </submittedName>
</protein>
<dbReference type="GO" id="GO:0034088">
    <property type="term" value="P:maintenance of mitotic sister chromatid cohesion"/>
    <property type="evidence" value="ECO:0007669"/>
    <property type="project" value="TreeGrafter"/>
</dbReference>
<dbReference type="GO" id="GO:0000785">
    <property type="term" value="C:chromatin"/>
    <property type="evidence" value="ECO:0007669"/>
    <property type="project" value="TreeGrafter"/>
</dbReference>
<evidence type="ECO:0000313" key="4">
    <source>
        <dbReference type="Proteomes" id="UP000785679"/>
    </source>
</evidence>
<dbReference type="GO" id="GO:0006260">
    <property type="term" value="P:DNA replication"/>
    <property type="evidence" value="ECO:0007669"/>
    <property type="project" value="UniProtKB-KW"/>
</dbReference>
<reference evidence="3" key="1">
    <citation type="submission" date="2019-06" db="EMBL/GenBank/DDBJ databases">
        <authorList>
            <person name="Zheng W."/>
        </authorList>
    </citation>
    <scope>NUCLEOTIDE SEQUENCE</scope>
    <source>
        <strain evidence="3">QDHG01</strain>
    </source>
</reference>
<keyword evidence="4" id="KW-1185">Reference proteome</keyword>
<dbReference type="EMBL" id="RRYP01010520">
    <property type="protein sequence ID" value="TNV78326.1"/>
    <property type="molecule type" value="Genomic_DNA"/>
</dbReference>
<organism evidence="3 4">
    <name type="scientific">Halteria grandinella</name>
    <dbReference type="NCBI Taxonomy" id="5974"/>
    <lineage>
        <taxon>Eukaryota</taxon>
        <taxon>Sar</taxon>
        <taxon>Alveolata</taxon>
        <taxon>Ciliophora</taxon>
        <taxon>Intramacronucleata</taxon>
        <taxon>Spirotrichea</taxon>
        <taxon>Stichotrichia</taxon>
        <taxon>Sporadotrichida</taxon>
        <taxon>Halteriidae</taxon>
        <taxon>Halteria</taxon>
    </lineage>
</organism>
<dbReference type="Pfam" id="PF09724">
    <property type="entry name" value="Dcc1"/>
    <property type="match status" value="1"/>
</dbReference>
<dbReference type="PANTHER" id="PTHR13395">
    <property type="entry name" value="SISTER CHROMATID COHESION PROTEIN DCC1-RELATED"/>
    <property type="match status" value="1"/>
</dbReference>
<dbReference type="InterPro" id="IPR019128">
    <property type="entry name" value="Dcc1"/>
</dbReference>
<dbReference type="PANTHER" id="PTHR13395:SF6">
    <property type="entry name" value="SISTER CHROMATID COHESION PROTEIN DCC1"/>
    <property type="match status" value="1"/>
</dbReference>
<dbReference type="GO" id="GO:0031390">
    <property type="term" value="C:Ctf18 RFC-like complex"/>
    <property type="evidence" value="ECO:0007669"/>
    <property type="project" value="InterPro"/>
</dbReference>
<dbReference type="OrthoDB" id="5199543at2759"/>
<keyword evidence="2" id="KW-0235">DNA replication</keyword>
<dbReference type="GO" id="GO:0000775">
    <property type="term" value="C:chromosome, centromeric region"/>
    <property type="evidence" value="ECO:0007669"/>
    <property type="project" value="TreeGrafter"/>
</dbReference>
<dbReference type="AlphaFoldDB" id="A0A8J8NQF2"/>
<evidence type="ECO:0000313" key="3">
    <source>
        <dbReference type="EMBL" id="TNV78326.1"/>
    </source>
</evidence>
<sequence length="429" mass="49180">MEQHRPTPAIQLAFLPELSDANFELFEIEPSLLPLLSKDQPLLIKSYNPQIETPIDQQEEGKGAEQHLKATASLCTAEATYKLKKSETSNTMLFSGLKSGTIYKQTSVYVELEKAQTNHYQVTQVIQNYPILEVNVKAGTYSLGSGIAKQELLDQCQISKAELDLMLKEDHRFRIIDIGGDKVAYFSKEFFSPLVDQVFTVINSHSLKSVSVAEIIAKEDSTINSKYKVKEFELLIDYTLRYLGHKDGPHYKLDKDKIVQALCLLKLEDQTKVSDYAYLTAYLNQLKDLFIMVEEVDLKQLQKGGSFEPSKNLFEGFQDFDLSCLKSQALIVPMSEIKDVSLRQDHMIILLDSLYTLKLEQCQGSIQKRLDVLFQIKEKWTKAELETYLSQFIDLTLTFDQYLMKNTRIVRDQHPFIPSADIAYYVKKF</sequence>
<proteinExistence type="inferred from homology"/>
<evidence type="ECO:0000256" key="2">
    <source>
        <dbReference type="ARBA" id="ARBA00022705"/>
    </source>
</evidence>
<comment type="similarity">
    <text evidence="1">Belongs to the DCC1 family.</text>
</comment>
<name>A0A8J8NQF2_HALGN</name>
<comment type="caution">
    <text evidence="3">The sequence shown here is derived from an EMBL/GenBank/DDBJ whole genome shotgun (WGS) entry which is preliminary data.</text>
</comment>
<evidence type="ECO:0000256" key="1">
    <source>
        <dbReference type="ARBA" id="ARBA00007017"/>
    </source>
</evidence>
<accession>A0A8J8NQF2</accession>
<gene>
    <name evidence="3" type="ORF">FGO68_gene5174</name>
</gene>
<dbReference type="Proteomes" id="UP000785679">
    <property type="component" value="Unassembled WGS sequence"/>
</dbReference>